<evidence type="ECO:0000313" key="4">
    <source>
        <dbReference type="Proteomes" id="UP000317289"/>
    </source>
</evidence>
<reference evidence="2 5" key="2">
    <citation type="submission" date="2019-11" db="EMBL/GenBank/DDBJ databases">
        <title>Flavobacterium resistens genome.</title>
        <authorList>
            <person name="Wilson V.M."/>
            <person name="Newman J.D."/>
        </authorList>
    </citation>
    <scope>NUCLEOTIDE SEQUENCE [LARGE SCALE GENOMIC DNA]</scope>
    <source>
        <strain evidence="2 5">DSM 19382</strain>
    </source>
</reference>
<keyword evidence="5" id="KW-1185">Reference proteome</keyword>
<feature type="transmembrane region" description="Helical" evidence="1">
    <location>
        <begin position="159"/>
        <end position="176"/>
    </location>
</feature>
<sequence length="245" mass="28489">MPFTFAHPAIIFPLKYFPKKWFSWTALIIGSLTPDFEYFIRMQVQSKYSHTVSGIFWFDLPLAIALTFVFHNLIRNDLFLNLPNSFKSRIIAFTEFNWTNYFNKNLFIVLLSAIIGIASHLFWDAFTHKNGYFVIHIPELRNTFILFGNKVTFWKATQHLSTLIGALFIAIAFLKLPKKHYNQSKINLKYWILILVVSTAIFSFRFLISLNIKAYGNIIVSLISSFLLSLIITPILIKSNGNYKI</sequence>
<dbReference type="EMBL" id="FXTA01000005">
    <property type="protein sequence ID" value="SMO85752.1"/>
    <property type="molecule type" value="Genomic_DNA"/>
</dbReference>
<evidence type="ECO:0000313" key="2">
    <source>
        <dbReference type="EMBL" id="MRX67815.1"/>
    </source>
</evidence>
<keyword evidence="1" id="KW-1133">Transmembrane helix</keyword>
<keyword evidence="1" id="KW-0472">Membrane</keyword>
<organism evidence="3 4">
    <name type="scientific">Flavobacterium resistens</name>
    <dbReference type="NCBI Taxonomy" id="443612"/>
    <lineage>
        <taxon>Bacteria</taxon>
        <taxon>Pseudomonadati</taxon>
        <taxon>Bacteroidota</taxon>
        <taxon>Flavobacteriia</taxon>
        <taxon>Flavobacteriales</taxon>
        <taxon>Flavobacteriaceae</taxon>
        <taxon>Flavobacterium</taxon>
    </lineage>
</organism>
<proteinExistence type="predicted"/>
<dbReference type="EMBL" id="WKKG01000003">
    <property type="protein sequence ID" value="MRX67815.1"/>
    <property type="molecule type" value="Genomic_DNA"/>
</dbReference>
<evidence type="ECO:0000313" key="5">
    <source>
        <dbReference type="Proteomes" id="UP000468990"/>
    </source>
</evidence>
<dbReference type="Pfam" id="PF13803">
    <property type="entry name" value="DUF4184"/>
    <property type="match status" value="1"/>
</dbReference>
<protein>
    <submittedName>
        <fullName evidence="2">DUF4184 family protein</fullName>
    </submittedName>
</protein>
<evidence type="ECO:0000313" key="3">
    <source>
        <dbReference type="EMBL" id="SMO85752.1"/>
    </source>
</evidence>
<accession>A0A521EPD1</accession>
<dbReference type="Proteomes" id="UP000468990">
    <property type="component" value="Unassembled WGS sequence"/>
</dbReference>
<feature type="transmembrane region" description="Helical" evidence="1">
    <location>
        <begin position="106"/>
        <end position="123"/>
    </location>
</feature>
<dbReference type="RefSeq" id="WP_142451878.1">
    <property type="nucleotide sequence ID" value="NZ_FXTA01000005.1"/>
</dbReference>
<evidence type="ECO:0000256" key="1">
    <source>
        <dbReference type="SAM" id="Phobius"/>
    </source>
</evidence>
<feature type="transmembrane region" description="Helical" evidence="1">
    <location>
        <begin position="188"/>
        <end position="208"/>
    </location>
</feature>
<dbReference type="InterPro" id="IPR025238">
    <property type="entry name" value="DUF4184"/>
</dbReference>
<dbReference type="Proteomes" id="UP000317289">
    <property type="component" value="Unassembled WGS sequence"/>
</dbReference>
<feature type="transmembrane region" description="Helical" evidence="1">
    <location>
        <begin position="21"/>
        <end position="40"/>
    </location>
</feature>
<name>A0A521EPD1_9FLAO</name>
<feature type="transmembrane region" description="Helical" evidence="1">
    <location>
        <begin position="52"/>
        <end position="74"/>
    </location>
</feature>
<gene>
    <name evidence="2" type="ORF">GJU42_07560</name>
    <name evidence="3" type="ORF">SAMN06265349_105190</name>
</gene>
<reference evidence="3 4" key="1">
    <citation type="submission" date="2017-05" db="EMBL/GenBank/DDBJ databases">
        <authorList>
            <person name="Varghese N."/>
            <person name="Submissions S."/>
        </authorList>
    </citation>
    <scope>NUCLEOTIDE SEQUENCE [LARGE SCALE GENOMIC DNA]</scope>
    <source>
        <strain evidence="3 4">DSM 19382</strain>
    </source>
</reference>
<feature type="transmembrane region" description="Helical" evidence="1">
    <location>
        <begin position="214"/>
        <end position="237"/>
    </location>
</feature>
<dbReference type="OrthoDB" id="8481923at2"/>
<keyword evidence="1" id="KW-0812">Transmembrane</keyword>
<dbReference type="AlphaFoldDB" id="A0A521EPD1"/>